<evidence type="ECO:0000313" key="3">
    <source>
        <dbReference type="Proteomes" id="UP000193925"/>
    </source>
</evidence>
<dbReference type="EMBL" id="CCCS020000056">
    <property type="protein sequence ID" value="CDQ11774.1"/>
    <property type="molecule type" value="Genomic_DNA"/>
</dbReference>
<evidence type="ECO:0000313" key="1">
    <source>
        <dbReference type="EMBL" id="CDQ11774.1"/>
    </source>
</evidence>
<keyword evidence="3" id="KW-1185">Reference proteome</keyword>
<reference evidence="2 3" key="3">
    <citation type="submission" date="2017-03" db="EMBL/GenBank/DDBJ databases">
        <authorList>
            <person name="Regsiter A."/>
            <person name="William W."/>
        </authorList>
    </citation>
    <scope>NUCLEOTIDE SEQUENCE [LARGE SCALE GENOMIC DNA]</scope>
    <source>
        <strain evidence="2">PRJEB5721</strain>
    </source>
</reference>
<reference evidence="1" key="1">
    <citation type="submission" date="2014-03" db="EMBL/GenBank/DDBJ databases">
        <authorList>
            <person name="Genoscope - CEA"/>
        </authorList>
    </citation>
    <scope>NUCLEOTIDE SEQUENCE [LARGE SCALE GENOMIC DNA]</scope>
    <source>
        <strain evidence="1">CF27</strain>
    </source>
</reference>
<name>A0A060UZ69_9PROT</name>
<dbReference type="EMBL" id="LT841305">
    <property type="protein sequence ID" value="SMH66746.1"/>
    <property type="molecule type" value="Genomic_DNA"/>
</dbReference>
<organism evidence="1">
    <name type="scientific">Acidithiobacillus ferrivorans</name>
    <dbReference type="NCBI Taxonomy" id="160808"/>
    <lineage>
        <taxon>Bacteria</taxon>
        <taxon>Pseudomonadati</taxon>
        <taxon>Pseudomonadota</taxon>
        <taxon>Acidithiobacillia</taxon>
        <taxon>Acidithiobacillales</taxon>
        <taxon>Acidithiobacillaceae</taxon>
        <taxon>Acidithiobacillus</taxon>
    </lineage>
</organism>
<dbReference type="AlphaFoldDB" id="A0A060UZ69"/>
<evidence type="ECO:0000313" key="2">
    <source>
        <dbReference type="EMBL" id="SMH66746.1"/>
    </source>
</evidence>
<reference evidence="1" key="2">
    <citation type="submission" date="2014-07" db="EMBL/GenBank/DDBJ databases">
        <title>Initial genome analysis of the psychrotolerant acidophile Acidithiobacillus ferrivorans CF27: insights into iron and sulfur oxidation pathways and into biofilm formation.</title>
        <authorList>
            <person name="Talla E."/>
            <person name="Hedrich S."/>
            <person name="Mangenot S."/>
            <person name="Ji B."/>
            <person name="Johnson D.B."/>
            <person name="Barbe V."/>
            <person name="Bonnefoy V."/>
        </authorList>
    </citation>
    <scope>NUCLEOTIDE SEQUENCE [LARGE SCALE GENOMIC DNA]</scope>
    <source>
        <strain evidence="1">CF27</strain>
    </source>
</reference>
<dbReference type="Proteomes" id="UP000193925">
    <property type="component" value="Chromosome AFERRI"/>
</dbReference>
<protein>
    <submittedName>
        <fullName evidence="1">Uncharacterized protein</fullName>
    </submittedName>
</protein>
<dbReference type="RefSeq" id="WP_014030305.1">
    <property type="nucleotide sequence ID" value="NZ_CCCS020000056.1"/>
</dbReference>
<sequence length="87" mass="9199">MSADFYLGKLQELVGGTITELIRSGDDYGQDEFFGLVITMPTGLRKTLVFLADDEGNAPGRFEIAPDEASYALEHPATAAAATATSA</sequence>
<proteinExistence type="predicted"/>
<gene>
    <name evidence="2" type="ORF">AFERRI_40095</name>
    <name evidence="1" type="ORF">AFERRI_60029</name>
</gene>
<accession>A0A060UZ69</accession>